<dbReference type="Proteomes" id="UP001183619">
    <property type="component" value="Unassembled WGS sequence"/>
</dbReference>
<dbReference type="EMBL" id="JAVDYF010000001">
    <property type="protein sequence ID" value="MDR7355157.1"/>
    <property type="molecule type" value="Genomic_DNA"/>
</dbReference>
<protein>
    <submittedName>
        <fullName evidence="1">Uncharacterized protein</fullName>
    </submittedName>
</protein>
<sequence length="262" mass="29756">MKFALSNGGKTMLFTLDISGEYFALHTSAELFISLFISSAVLNRDNSKSDIAKCDQLADEGKAQNDHDHNQALAQSEKALKGAFTVRKGRKFRIGLHTLRNKHRRSKTNMNAQPAYVSYSPVCGAWLGEITSEQVQIWGECIWNCERDWGPCECEDYHCYVDEKIIVTAPGATNNKWMEGLTPKLIAKLWEDRGNFNVPVKVFGTGEVLKAITQTGQPALVFRVHVFRREDVDHYRPQQGLLRMFQSIFNGTRGNRKWTHTD</sequence>
<accession>A0ABU2B970</accession>
<reference evidence="1 2" key="1">
    <citation type="submission" date="2023-07" db="EMBL/GenBank/DDBJ databases">
        <title>Sequencing the genomes of 1000 actinobacteria strains.</title>
        <authorList>
            <person name="Klenk H.-P."/>
        </authorList>
    </citation>
    <scope>NUCLEOTIDE SEQUENCE [LARGE SCALE GENOMIC DNA]</scope>
    <source>
        <strain evidence="1 2">DSM 44508</strain>
    </source>
</reference>
<proteinExistence type="predicted"/>
<dbReference type="RefSeq" id="WP_277104498.1">
    <property type="nucleotide sequence ID" value="NZ_BAAAJS010000037.1"/>
</dbReference>
<comment type="caution">
    <text evidence="1">The sequence shown here is derived from an EMBL/GenBank/DDBJ whole genome shotgun (WGS) entry which is preliminary data.</text>
</comment>
<organism evidence="1 2">
    <name type="scientific">Corynebacterium felinum</name>
    <dbReference type="NCBI Taxonomy" id="131318"/>
    <lineage>
        <taxon>Bacteria</taxon>
        <taxon>Bacillati</taxon>
        <taxon>Actinomycetota</taxon>
        <taxon>Actinomycetes</taxon>
        <taxon>Mycobacteriales</taxon>
        <taxon>Corynebacteriaceae</taxon>
        <taxon>Corynebacterium</taxon>
    </lineage>
</organism>
<keyword evidence="2" id="KW-1185">Reference proteome</keyword>
<evidence type="ECO:0000313" key="2">
    <source>
        <dbReference type="Proteomes" id="UP001183619"/>
    </source>
</evidence>
<gene>
    <name evidence="1" type="ORF">J2S37_001695</name>
</gene>
<name>A0ABU2B970_9CORY</name>
<evidence type="ECO:0000313" key="1">
    <source>
        <dbReference type="EMBL" id="MDR7355157.1"/>
    </source>
</evidence>